<evidence type="ECO:0000313" key="2">
    <source>
        <dbReference type="Proteomes" id="UP000000286"/>
    </source>
</evidence>
<gene>
    <name evidence="1" type="ORF">EC1118_1P2_3994g</name>
</gene>
<dbReference type="EMBL" id="FN394217">
    <property type="protein sequence ID" value="CAY87032.1"/>
    <property type="molecule type" value="Genomic_DNA"/>
</dbReference>
<name>C8ZJA1_YEAS8</name>
<dbReference type="Proteomes" id="UP000000286">
    <property type="component" value="Chromosome XVI"/>
</dbReference>
<reference evidence="1 2" key="1">
    <citation type="journal article" date="2009" name="Proc. Natl. Acad. Sci. U.S.A.">
        <title>Eukaryote-to-eukaryote gene transfer events revealed by the genome sequence of the wine yeast Saccharomyces cerevisiae EC1118.</title>
        <authorList>
            <person name="Novo M."/>
            <person name="Bigey F."/>
            <person name="Beyne E."/>
            <person name="Galeote V."/>
            <person name="Gavory F."/>
            <person name="Mallet S."/>
            <person name="Cambot B."/>
            <person name="Legras J.L."/>
            <person name="Wincker P."/>
            <person name="Casaregola S."/>
            <person name="Dequin S."/>
        </authorList>
    </citation>
    <scope>NUCLEOTIDE SEQUENCE [LARGE SCALE GENOMIC DNA]</scope>
    <source>
        <strain evidence="2">Lalvin EC1118 / Prise de mousse</strain>
    </source>
</reference>
<accession>C8ZJA1</accession>
<proteinExistence type="predicted"/>
<sequence>MKYNATKAISSAPPTIPTVNPTINEVFSFELLELELEEEEDKLLSCESDCFAQYVDGHLSHVNEVITQYSPEAQTGHDAVESQTTHPSLPLVAEVEEVAVLDKDELAEALEELDIFCLISENERNQFDKCGASLIRPGKQGNNSAHYNHLILNSPQDNGALFSVERVTRCLLRT</sequence>
<protein>
    <submittedName>
        <fullName evidence="1">EC1118_1P2_3994p</fullName>
    </submittedName>
</protein>
<dbReference type="HOGENOM" id="CLU_131688_0_0_1"/>
<evidence type="ECO:0000313" key="1">
    <source>
        <dbReference type="EMBL" id="CAY87032.1"/>
    </source>
</evidence>
<dbReference type="AlphaFoldDB" id="C8ZJA1"/>
<organism evidence="1 2">
    <name type="scientific">Saccharomyces cerevisiae (strain Lalvin EC1118 / Prise de mousse)</name>
    <name type="common">Baker's yeast</name>
    <dbReference type="NCBI Taxonomy" id="643680"/>
    <lineage>
        <taxon>Eukaryota</taxon>
        <taxon>Fungi</taxon>
        <taxon>Dikarya</taxon>
        <taxon>Ascomycota</taxon>
        <taxon>Saccharomycotina</taxon>
        <taxon>Saccharomycetes</taxon>
        <taxon>Saccharomycetales</taxon>
        <taxon>Saccharomycetaceae</taxon>
        <taxon>Saccharomyces</taxon>
    </lineage>
</organism>